<sequence>MKISKPKPIEELFNRSWDKSQILSLGKYKPTDEKGRYLHWHKIKYKYSREAELAWLGTKLSRAALLSPLQIGSEVFSYATPKSLLSLLHFIDKTTGGSIGASNLAGLGKVEQSAFLLKSLIMEEAISSAQLEGASTTRKVAKEMLRSERKPKTKDEIMIVNNYLLMKEALALKDSPLTPEMILAMHRTATNNAIENNAVSGQFRSDDEIHIADYDGNIIHQPPKHTEISELIQALCDFANTSHSGEGGDFIHPVIKAIILHFLIGYIHPFGDGNGRTARAIFYWYMLKSGYWLFEYVSISRLLKVAPAKYARAFIYTETDDLDMTYFIYHQAETIKRAILELESYINNKQRNFKAFSRAIVAFTTKKQVKFNRRQIQILQKAVKESGAIFTAKEVSNELGISENTARSDLNALLNFELLGVIKSGRAIFYIAPNDLIERLKHSN</sequence>
<keyword evidence="2" id="KW-0067">ATP-binding</keyword>
<proteinExistence type="predicted"/>
<dbReference type="GO" id="GO:0005524">
    <property type="term" value="F:ATP binding"/>
    <property type="evidence" value="ECO:0007669"/>
    <property type="project" value="UniProtKB-KW"/>
</dbReference>
<dbReference type="PROSITE" id="PS51459">
    <property type="entry name" value="FIDO"/>
    <property type="match status" value="1"/>
</dbReference>
<dbReference type="Pfam" id="PF02661">
    <property type="entry name" value="Fic"/>
    <property type="match status" value="1"/>
</dbReference>
<feature type="binding site" evidence="2">
    <location>
        <begin position="272"/>
        <end position="279"/>
    </location>
    <ligand>
        <name>ATP</name>
        <dbReference type="ChEBI" id="CHEBI:30616"/>
    </ligand>
</feature>
<dbReference type="Proteomes" id="UP000247594">
    <property type="component" value="Unassembled WGS sequence"/>
</dbReference>
<dbReference type="EMBL" id="QJPJ01000003">
    <property type="protein sequence ID" value="PXZ40114.1"/>
    <property type="molecule type" value="Genomic_DNA"/>
</dbReference>
<dbReference type="PANTHER" id="PTHR13504">
    <property type="entry name" value="FIDO DOMAIN-CONTAINING PROTEIN DDB_G0283145"/>
    <property type="match status" value="1"/>
</dbReference>
<reference evidence="4 5" key="1">
    <citation type="submission" date="2018-06" db="EMBL/GenBank/DDBJ databases">
        <authorList>
            <person name="Teymurazov M."/>
            <person name="Kislichkina A."/>
            <person name="Abaymova A."/>
            <person name="Mukhina T."/>
            <person name="Mayskaya N."/>
            <person name="Svetoch E."/>
            <person name="Bogun A."/>
        </authorList>
    </citation>
    <scope>NUCLEOTIDE SEQUENCE [LARGE SCALE GENOMIC DNA]</scope>
    <source>
        <strain evidence="4 5">SCPM-O-B-8406</strain>
    </source>
</reference>
<dbReference type="SUPFAM" id="SSF140931">
    <property type="entry name" value="Fic-like"/>
    <property type="match status" value="1"/>
</dbReference>
<keyword evidence="2" id="KW-0547">Nucleotide-binding</keyword>
<dbReference type="Gene3D" id="1.10.3290.10">
    <property type="entry name" value="Fido-like domain"/>
    <property type="match status" value="1"/>
</dbReference>
<evidence type="ECO:0000313" key="4">
    <source>
        <dbReference type="EMBL" id="PXZ40114.1"/>
    </source>
</evidence>
<dbReference type="SUPFAM" id="SSF46785">
    <property type="entry name" value="Winged helix' DNA-binding domain"/>
    <property type="match status" value="1"/>
</dbReference>
<evidence type="ECO:0000256" key="2">
    <source>
        <dbReference type="PIRSR" id="PIRSR640198-2"/>
    </source>
</evidence>
<accession>A0AAE5TLE6</accession>
<dbReference type="InterPro" id="IPR036390">
    <property type="entry name" value="WH_DNA-bd_sf"/>
</dbReference>
<dbReference type="AlphaFoldDB" id="A0AAE5TLE6"/>
<dbReference type="InterPro" id="IPR040198">
    <property type="entry name" value="Fido_containing"/>
</dbReference>
<name>A0AAE5TLE6_AVIPA</name>
<protein>
    <submittedName>
        <fullName evidence="4">Cell filamentation protein Fic</fullName>
    </submittedName>
</protein>
<comment type="caution">
    <text evidence="4">The sequence shown here is derived from an EMBL/GenBank/DDBJ whole genome shotgun (WGS) entry which is preliminary data.</text>
</comment>
<dbReference type="PANTHER" id="PTHR13504:SF38">
    <property type="entry name" value="FIDO DOMAIN-CONTAINING PROTEIN"/>
    <property type="match status" value="1"/>
</dbReference>
<feature type="domain" description="Fido" evidence="3">
    <location>
        <begin position="177"/>
        <end position="330"/>
    </location>
</feature>
<organism evidence="4 5">
    <name type="scientific">Avibacterium paragallinarum</name>
    <name type="common">Haemophilus gallinarum</name>
    <dbReference type="NCBI Taxonomy" id="728"/>
    <lineage>
        <taxon>Bacteria</taxon>
        <taxon>Pseudomonadati</taxon>
        <taxon>Pseudomonadota</taxon>
        <taxon>Gammaproteobacteria</taxon>
        <taxon>Pasteurellales</taxon>
        <taxon>Pasteurellaceae</taxon>
        <taxon>Avibacterium</taxon>
    </lineage>
</organism>
<feature type="active site" evidence="1">
    <location>
        <position position="268"/>
    </location>
</feature>
<dbReference type="InterPro" id="IPR036597">
    <property type="entry name" value="Fido-like_dom_sf"/>
</dbReference>
<gene>
    <name evidence="4" type="ORF">DM482_02815</name>
</gene>
<evidence type="ECO:0000256" key="1">
    <source>
        <dbReference type="PIRSR" id="PIRSR640198-1"/>
    </source>
</evidence>
<evidence type="ECO:0000259" key="3">
    <source>
        <dbReference type="PROSITE" id="PS51459"/>
    </source>
</evidence>
<dbReference type="InterPro" id="IPR003812">
    <property type="entry name" value="Fido"/>
</dbReference>
<dbReference type="RefSeq" id="WP_110478875.1">
    <property type="nucleotide sequence ID" value="NZ_JAZDVC010000010.1"/>
</dbReference>
<evidence type="ECO:0000313" key="5">
    <source>
        <dbReference type="Proteomes" id="UP000247594"/>
    </source>
</evidence>